<evidence type="ECO:0000313" key="1">
    <source>
        <dbReference type="EMBL" id="KAF5837484.1"/>
    </source>
</evidence>
<name>A0ABQ7GS92_DUNSA</name>
<evidence type="ECO:0000313" key="2">
    <source>
        <dbReference type="Proteomes" id="UP000815325"/>
    </source>
</evidence>
<proteinExistence type="predicted"/>
<organism evidence="1 2">
    <name type="scientific">Dunaliella salina</name>
    <name type="common">Green alga</name>
    <name type="synonym">Protococcus salinus</name>
    <dbReference type="NCBI Taxonomy" id="3046"/>
    <lineage>
        <taxon>Eukaryota</taxon>
        <taxon>Viridiplantae</taxon>
        <taxon>Chlorophyta</taxon>
        <taxon>core chlorophytes</taxon>
        <taxon>Chlorophyceae</taxon>
        <taxon>CS clade</taxon>
        <taxon>Chlamydomonadales</taxon>
        <taxon>Dunaliellaceae</taxon>
        <taxon>Dunaliella</taxon>
    </lineage>
</organism>
<protein>
    <recommendedName>
        <fullName evidence="3">Encoded protein</fullName>
    </recommendedName>
</protein>
<keyword evidence="2" id="KW-1185">Reference proteome</keyword>
<evidence type="ECO:0008006" key="3">
    <source>
        <dbReference type="Google" id="ProtNLM"/>
    </source>
</evidence>
<reference evidence="1" key="1">
    <citation type="submission" date="2017-08" db="EMBL/GenBank/DDBJ databases">
        <authorList>
            <person name="Polle J.E."/>
            <person name="Barry K."/>
            <person name="Cushman J."/>
            <person name="Schmutz J."/>
            <person name="Tran D."/>
            <person name="Hathwaick L.T."/>
            <person name="Yim W.C."/>
            <person name="Jenkins J."/>
            <person name="Mckie-Krisberg Z.M."/>
            <person name="Prochnik S."/>
            <person name="Lindquist E."/>
            <person name="Dockter R.B."/>
            <person name="Adam C."/>
            <person name="Molina H."/>
            <person name="Bunkerborg J."/>
            <person name="Jin E."/>
            <person name="Buchheim M."/>
            <person name="Magnuson J."/>
        </authorList>
    </citation>
    <scope>NUCLEOTIDE SEQUENCE</scope>
    <source>
        <strain evidence="1">CCAP 19/18</strain>
    </source>
</reference>
<accession>A0ABQ7GS92</accession>
<dbReference type="Proteomes" id="UP000815325">
    <property type="component" value="Unassembled WGS sequence"/>
</dbReference>
<sequence length="85" mass="9255">MFELRAGSPRCARSSLGTRMLSTTKRSPGSALSVRMVPAPNAVWLNVYSSVLQFTRSLRNGCQVKLTSGRTAALALNDAMKLYSF</sequence>
<dbReference type="EMBL" id="MU069614">
    <property type="protein sequence ID" value="KAF5837484.1"/>
    <property type="molecule type" value="Genomic_DNA"/>
</dbReference>
<comment type="caution">
    <text evidence="1">The sequence shown here is derived from an EMBL/GenBank/DDBJ whole genome shotgun (WGS) entry which is preliminary data.</text>
</comment>
<gene>
    <name evidence="1" type="ORF">DUNSADRAFT_4286</name>
</gene>